<dbReference type="PROSITE" id="PS51123">
    <property type="entry name" value="OMPA_2"/>
    <property type="match status" value="1"/>
</dbReference>
<feature type="region of interest" description="Disordered" evidence="2">
    <location>
        <begin position="1"/>
        <end position="77"/>
    </location>
</feature>
<reference evidence="5 6" key="1">
    <citation type="submission" date="2019-06" db="EMBL/GenBank/DDBJ databases">
        <title>New taxonomy in bacterial strain CC-CFT640, isolated from vineyard.</title>
        <authorList>
            <person name="Lin S.-Y."/>
            <person name="Tsai C.-F."/>
            <person name="Young C.-C."/>
        </authorList>
    </citation>
    <scope>NUCLEOTIDE SEQUENCE [LARGE SCALE GENOMIC DNA]</scope>
    <source>
        <strain evidence="5 6">CC-CFT640</strain>
    </source>
</reference>
<dbReference type="Gene3D" id="3.30.1330.60">
    <property type="entry name" value="OmpA-like domain"/>
    <property type="match status" value="1"/>
</dbReference>
<dbReference type="GO" id="GO:0016020">
    <property type="term" value="C:membrane"/>
    <property type="evidence" value="ECO:0007669"/>
    <property type="project" value="UniProtKB-UniRule"/>
</dbReference>
<feature type="domain" description="OmpA-like" evidence="4">
    <location>
        <begin position="377"/>
        <end position="502"/>
    </location>
</feature>
<sequence>MAGNPNDPFGDSAGENRTVVRPGINRQQPGPAAPVGSPYQQAPTPPPYQPAPPQQQPSFDAPPAYQAPPQQQQQTAYAPPQGGLLAAAAAGGRGGTSIDVNDLSRGTGSPLAAAAVPLLGLSARLRAMTGQVDVNAVRESVYQELHGFAKAGREANVQPEILRASHYAVAATIDDVVMNTPWGAHSGWNKRTMVSAFHGDVEGGERFYAYLERMTQAPSVNRPALQIMYDCMSLGFVGRYRLRARGPAEHDQVREKVWQILRGVAGPVERELSPDWRGVDAPARLAERVIPAWLVAAIAALLAFLIFGGLLIALSVRADATNGPFSRLLLPSEIKLPISPNQPPPPPPPPPDTRIVRFRTLLKPEIDAGKVSVDQQGPVLRVTINFKDMFPSGEATLRPELDALLTRIGQELKTPEGLGNVEVIGHTDNDPITGVLRLRFPDNMALSKARADNAARAMIAQSGSPERYKIIGKGETAPIADNATADGKAKNRRIEIRLIRPE</sequence>
<dbReference type="EMBL" id="VDUZ01000009">
    <property type="protein sequence ID" value="TXL77143.1"/>
    <property type="molecule type" value="Genomic_DNA"/>
</dbReference>
<dbReference type="InterPro" id="IPR017732">
    <property type="entry name" value="T4/T6SS_DotU"/>
</dbReference>
<dbReference type="Gene3D" id="1.25.40.590">
    <property type="entry name" value="Type IV / VI secretion system, DotU"/>
    <property type="match status" value="1"/>
</dbReference>
<evidence type="ECO:0000313" key="5">
    <source>
        <dbReference type="EMBL" id="TXL77143.1"/>
    </source>
</evidence>
<feature type="compositionally biased region" description="Low complexity" evidence="2">
    <location>
        <begin position="56"/>
        <end position="77"/>
    </location>
</feature>
<dbReference type="CDD" id="cd07185">
    <property type="entry name" value="OmpA_C-like"/>
    <property type="match status" value="1"/>
</dbReference>
<dbReference type="RefSeq" id="WP_147846843.1">
    <property type="nucleotide sequence ID" value="NZ_VDUZ01000009.1"/>
</dbReference>
<dbReference type="NCBIfam" id="NF038228">
    <property type="entry name" value="IcmH_DotU_IVB"/>
    <property type="match status" value="1"/>
</dbReference>
<organism evidence="5 6">
    <name type="scientific">Vineibacter terrae</name>
    <dbReference type="NCBI Taxonomy" id="2586908"/>
    <lineage>
        <taxon>Bacteria</taxon>
        <taxon>Pseudomonadati</taxon>
        <taxon>Pseudomonadota</taxon>
        <taxon>Alphaproteobacteria</taxon>
        <taxon>Hyphomicrobiales</taxon>
        <taxon>Vineibacter</taxon>
    </lineage>
</organism>
<feature type="transmembrane region" description="Helical" evidence="3">
    <location>
        <begin position="292"/>
        <end position="316"/>
    </location>
</feature>
<keyword evidence="6" id="KW-1185">Reference proteome</keyword>
<dbReference type="SUPFAM" id="SSF103088">
    <property type="entry name" value="OmpA-like"/>
    <property type="match status" value="1"/>
</dbReference>
<dbReference type="NCBIfam" id="TIGR03349">
    <property type="entry name" value="IV_VI_DotU"/>
    <property type="match status" value="1"/>
</dbReference>
<keyword evidence="3" id="KW-1133">Transmembrane helix</keyword>
<evidence type="ECO:0000256" key="1">
    <source>
        <dbReference type="PROSITE-ProRule" id="PRU00473"/>
    </source>
</evidence>
<protein>
    <recommendedName>
        <fullName evidence="4">OmpA-like domain-containing protein</fullName>
    </recommendedName>
</protein>
<dbReference type="OrthoDB" id="345640at2"/>
<dbReference type="Pfam" id="PF09850">
    <property type="entry name" value="DotU"/>
    <property type="match status" value="1"/>
</dbReference>
<dbReference type="AlphaFoldDB" id="A0A5C8PPR8"/>
<dbReference type="InterPro" id="IPR038522">
    <property type="entry name" value="T4/T6SS_DotU_sf"/>
</dbReference>
<dbReference type="Pfam" id="PF00691">
    <property type="entry name" value="OmpA"/>
    <property type="match status" value="1"/>
</dbReference>
<accession>A0A5C8PPR8</accession>
<proteinExistence type="predicted"/>
<evidence type="ECO:0000256" key="2">
    <source>
        <dbReference type="SAM" id="MobiDB-lite"/>
    </source>
</evidence>
<comment type="caution">
    <text evidence="5">The sequence shown here is derived from an EMBL/GenBank/DDBJ whole genome shotgun (WGS) entry which is preliminary data.</text>
</comment>
<feature type="compositionally biased region" description="Pro residues" evidence="2">
    <location>
        <begin position="43"/>
        <end position="55"/>
    </location>
</feature>
<dbReference type="InterPro" id="IPR036737">
    <property type="entry name" value="OmpA-like_sf"/>
</dbReference>
<keyword evidence="3" id="KW-0812">Transmembrane</keyword>
<dbReference type="InterPro" id="IPR006665">
    <property type="entry name" value="OmpA-like"/>
</dbReference>
<dbReference type="PANTHER" id="PTHR38033">
    <property type="entry name" value="MEMBRANE PROTEIN-RELATED"/>
    <property type="match status" value="1"/>
</dbReference>
<dbReference type="PANTHER" id="PTHR38033:SF1">
    <property type="entry name" value="DOTU FAMILY TYPE IV_VI SECRETION SYSTEM PROTEIN"/>
    <property type="match status" value="1"/>
</dbReference>
<dbReference type="Proteomes" id="UP000321638">
    <property type="component" value="Unassembled WGS sequence"/>
</dbReference>
<evidence type="ECO:0000256" key="3">
    <source>
        <dbReference type="SAM" id="Phobius"/>
    </source>
</evidence>
<evidence type="ECO:0000259" key="4">
    <source>
        <dbReference type="PROSITE" id="PS51123"/>
    </source>
</evidence>
<keyword evidence="1 3" id="KW-0472">Membrane</keyword>
<name>A0A5C8PPR8_9HYPH</name>
<evidence type="ECO:0000313" key="6">
    <source>
        <dbReference type="Proteomes" id="UP000321638"/>
    </source>
</evidence>
<gene>
    <name evidence="5" type="ORF">FHP25_10280</name>
</gene>